<dbReference type="Pfam" id="PF13041">
    <property type="entry name" value="PPR_2"/>
    <property type="match status" value="1"/>
</dbReference>
<proteinExistence type="predicted"/>
<dbReference type="NCBIfam" id="TIGR00756">
    <property type="entry name" value="PPR"/>
    <property type="match status" value="2"/>
</dbReference>
<evidence type="ECO:0000256" key="2">
    <source>
        <dbReference type="PROSITE-ProRule" id="PRU00708"/>
    </source>
</evidence>
<dbReference type="PROSITE" id="PS51375">
    <property type="entry name" value="PPR"/>
    <property type="match status" value="1"/>
</dbReference>
<evidence type="ECO:0000313" key="4">
    <source>
        <dbReference type="EMBL" id="GAU48909.1"/>
    </source>
</evidence>
<dbReference type="PANTHER" id="PTHR12741:SF22">
    <property type="entry name" value="CALLOSE SYNTHASE 8-RELATED"/>
    <property type="match status" value="1"/>
</dbReference>
<gene>
    <name evidence="4" type="ORF">TSUD_99660</name>
</gene>
<feature type="repeat" description="PPR" evidence="2">
    <location>
        <begin position="1"/>
        <end position="27"/>
    </location>
</feature>
<dbReference type="EMBL" id="DF974490">
    <property type="protein sequence ID" value="GAU48909.1"/>
    <property type="molecule type" value="Genomic_DNA"/>
</dbReference>
<dbReference type="OrthoDB" id="1880850at2759"/>
<name>A0A2Z6PPL9_TRISU</name>
<feature type="domain" description="Glycosyl transferase 48" evidence="3">
    <location>
        <begin position="96"/>
        <end position="189"/>
    </location>
</feature>
<dbReference type="Proteomes" id="UP000242715">
    <property type="component" value="Unassembled WGS sequence"/>
</dbReference>
<dbReference type="PANTHER" id="PTHR12741">
    <property type="entry name" value="LYST-INTERACTING PROTEIN LIP5 DOPAMINE RESPONSIVE PROTEIN DRG-1"/>
    <property type="match status" value="1"/>
</dbReference>
<dbReference type="InterPro" id="IPR002885">
    <property type="entry name" value="PPR_rpt"/>
</dbReference>
<dbReference type="AlphaFoldDB" id="A0A2Z6PPL9"/>
<evidence type="ECO:0000256" key="1">
    <source>
        <dbReference type="ARBA" id="ARBA00022737"/>
    </source>
</evidence>
<reference evidence="5" key="1">
    <citation type="journal article" date="2017" name="Front. Plant Sci.">
        <title>Climate Clever Clovers: New Paradigm to Reduce the Environmental Footprint of Ruminants by Breeding Low Methanogenic Forages Utilizing Haplotype Variation.</title>
        <authorList>
            <person name="Kaur P."/>
            <person name="Appels R."/>
            <person name="Bayer P.E."/>
            <person name="Keeble-Gagnere G."/>
            <person name="Wang J."/>
            <person name="Hirakawa H."/>
            <person name="Shirasawa K."/>
            <person name="Vercoe P."/>
            <person name="Stefanova K."/>
            <person name="Durmic Z."/>
            <person name="Nichols P."/>
            <person name="Revell C."/>
            <person name="Isobe S.N."/>
            <person name="Edwards D."/>
            <person name="Erskine W."/>
        </authorList>
    </citation>
    <scope>NUCLEOTIDE SEQUENCE [LARGE SCALE GENOMIC DNA]</scope>
    <source>
        <strain evidence="5">cv. Daliak</strain>
    </source>
</reference>
<dbReference type="GO" id="GO:0005886">
    <property type="term" value="C:plasma membrane"/>
    <property type="evidence" value="ECO:0007669"/>
    <property type="project" value="TreeGrafter"/>
</dbReference>
<sequence>MHGLCEKGMVDEAFELLERMQKEKICVDVMVFNVLINGLRKKRRIDEAIERFEEGKTVVEKMILKGFVPSYDSFKGLVLGFCKEGLVEEVDWGVRVRGVMYYREALKLQAFLDMAEDEDILEGYETAEKGNRALFARLEALADMKYTYVVICQSFALQKAMNDPRYKDTIELMTRYPSLRVSYVEEKEEIVQGRPIK</sequence>
<feature type="non-terminal residue" evidence="4">
    <location>
        <position position="197"/>
    </location>
</feature>
<evidence type="ECO:0000313" key="5">
    <source>
        <dbReference type="Proteomes" id="UP000242715"/>
    </source>
</evidence>
<dbReference type="Gene3D" id="1.25.40.10">
    <property type="entry name" value="Tetratricopeptide repeat domain"/>
    <property type="match status" value="1"/>
</dbReference>
<dbReference type="Pfam" id="PF02364">
    <property type="entry name" value="Glucan_synthase"/>
    <property type="match status" value="1"/>
</dbReference>
<dbReference type="GO" id="GO:0006075">
    <property type="term" value="P:(1-&gt;3)-beta-D-glucan biosynthetic process"/>
    <property type="evidence" value="ECO:0007669"/>
    <property type="project" value="InterPro"/>
</dbReference>
<dbReference type="GO" id="GO:0000148">
    <property type="term" value="C:1,3-beta-D-glucan synthase complex"/>
    <property type="evidence" value="ECO:0007669"/>
    <property type="project" value="InterPro"/>
</dbReference>
<dbReference type="InterPro" id="IPR011990">
    <property type="entry name" value="TPR-like_helical_dom_sf"/>
</dbReference>
<protein>
    <recommendedName>
        <fullName evidence="3">Glycosyl transferase 48 domain-containing protein</fullName>
    </recommendedName>
</protein>
<organism evidence="4 5">
    <name type="scientific">Trifolium subterraneum</name>
    <name type="common">Subterranean clover</name>
    <dbReference type="NCBI Taxonomy" id="3900"/>
    <lineage>
        <taxon>Eukaryota</taxon>
        <taxon>Viridiplantae</taxon>
        <taxon>Streptophyta</taxon>
        <taxon>Embryophyta</taxon>
        <taxon>Tracheophyta</taxon>
        <taxon>Spermatophyta</taxon>
        <taxon>Magnoliopsida</taxon>
        <taxon>eudicotyledons</taxon>
        <taxon>Gunneridae</taxon>
        <taxon>Pentapetalae</taxon>
        <taxon>rosids</taxon>
        <taxon>fabids</taxon>
        <taxon>Fabales</taxon>
        <taxon>Fabaceae</taxon>
        <taxon>Papilionoideae</taxon>
        <taxon>50 kb inversion clade</taxon>
        <taxon>NPAAA clade</taxon>
        <taxon>Hologalegina</taxon>
        <taxon>IRL clade</taxon>
        <taxon>Trifolieae</taxon>
        <taxon>Trifolium</taxon>
    </lineage>
</organism>
<keyword evidence="5" id="KW-1185">Reference proteome</keyword>
<accession>A0A2Z6PPL9</accession>
<keyword evidence="1" id="KW-0677">Repeat</keyword>
<evidence type="ECO:0000259" key="3">
    <source>
        <dbReference type="Pfam" id="PF02364"/>
    </source>
</evidence>
<dbReference type="InterPro" id="IPR003440">
    <property type="entry name" value="Glyco_trans_48_dom"/>
</dbReference>
<dbReference type="GO" id="GO:0003843">
    <property type="term" value="F:1,3-beta-D-glucan synthase activity"/>
    <property type="evidence" value="ECO:0007669"/>
    <property type="project" value="InterPro"/>
</dbReference>